<dbReference type="InterPro" id="IPR027387">
    <property type="entry name" value="Cytb/b6-like_sf"/>
</dbReference>
<feature type="domain" description="Cytochrome b/b6 N-terminal region profile" evidence="2">
    <location>
        <begin position="4"/>
        <end position="215"/>
    </location>
</feature>
<keyword evidence="4" id="KW-1185">Reference proteome</keyword>
<dbReference type="Pfam" id="PF00033">
    <property type="entry name" value="Cytochrome_B"/>
    <property type="match status" value="1"/>
</dbReference>
<feature type="transmembrane region" description="Helical" evidence="1">
    <location>
        <begin position="118"/>
        <end position="138"/>
    </location>
</feature>
<reference evidence="3 4" key="1">
    <citation type="journal article" date="2020" name="J Geophys Res Biogeosci">
        <title>Magnetotaxis as an Adaptation to Enable Bacterial Shuttling of Microbial Sulfur and Sulfur Cycling Across Aquatic Oxic#Anoxic Interfaces.</title>
        <authorList>
            <person name="Li J."/>
            <person name="Liu P."/>
            <person name="Wang J."/>
            <person name="Roberts A.P."/>
            <person name="Pan Y."/>
        </authorList>
    </citation>
    <scope>NUCLEOTIDE SEQUENCE [LARGE SCALE GENOMIC DNA]</scope>
    <source>
        <strain evidence="3 4">MYR-1_YQ</strain>
    </source>
</reference>
<evidence type="ECO:0000313" key="3">
    <source>
        <dbReference type="EMBL" id="MBV6342755.1"/>
    </source>
</evidence>
<dbReference type="EMBL" id="JABXWD010000334">
    <property type="protein sequence ID" value="MBV6342755.1"/>
    <property type="molecule type" value="Genomic_DNA"/>
</dbReference>
<dbReference type="RefSeq" id="WP_218253369.1">
    <property type="nucleotide sequence ID" value="NZ_JABXWD010000334.1"/>
</dbReference>
<dbReference type="PROSITE" id="PS51002">
    <property type="entry name" value="CYTB_NTER"/>
    <property type="match status" value="1"/>
</dbReference>
<keyword evidence="1" id="KW-1133">Transmembrane helix</keyword>
<dbReference type="SUPFAM" id="SSF81342">
    <property type="entry name" value="Transmembrane di-heme cytochromes"/>
    <property type="match status" value="1"/>
</dbReference>
<feature type="transmembrane region" description="Helical" evidence="1">
    <location>
        <begin position="183"/>
        <end position="203"/>
    </location>
</feature>
<sequence>MGRGFDWIDDKFHVKAPHKRFLQRRIPPGLSYLYCLGGAAFCFYLVLFATGLLLSMYYIPSETEAYDSILHLQREVNLGWFIRSLHKWSATFLILCILAHTLRVFYSKAYRPPRELNWIVGTMALVLSFASGFTGYLLPWDQKAYWATEVGTSMAGTVPVVGPFLLNLVRGGVDVSQATLSRFYSIHVLWLPAAMSVLLWAHFHMIKRQGIKRPL</sequence>
<dbReference type="PIRSF" id="PIRSF000032">
    <property type="entry name" value="Cytochrome_b6"/>
    <property type="match status" value="1"/>
</dbReference>
<evidence type="ECO:0000313" key="4">
    <source>
        <dbReference type="Proteomes" id="UP001196980"/>
    </source>
</evidence>
<accession>A0ABS6S1N2</accession>
<dbReference type="InterPro" id="IPR016174">
    <property type="entry name" value="Di-haem_cyt_TM"/>
</dbReference>
<evidence type="ECO:0000259" key="2">
    <source>
        <dbReference type="PROSITE" id="PS51002"/>
    </source>
</evidence>
<dbReference type="CDD" id="cd00284">
    <property type="entry name" value="Cytochrome_b_N"/>
    <property type="match status" value="1"/>
</dbReference>
<evidence type="ECO:0000256" key="1">
    <source>
        <dbReference type="SAM" id="Phobius"/>
    </source>
</evidence>
<dbReference type="Proteomes" id="UP001196980">
    <property type="component" value="Unassembled WGS sequence"/>
</dbReference>
<protein>
    <submittedName>
        <fullName evidence="3">Cytochrome b N-terminal domain-containing protein</fullName>
    </submittedName>
</protein>
<gene>
    <name evidence="3" type="ORF">HWQ67_14305</name>
</gene>
<feature type="transmembrane region" description="Helical" evidence="1">
    <location>
        <begin position="88"/>
        <end position="106"/>
    </location>
</feature>
<dbReference type="PANTHER" id="PTHR19271:SF16">
    <property type="entry name" value="CYTOCHROME B"/>
    <property type="match status" value="1"/>
</dbReference>
<keyword evidence="1" id="KW-0472">Membrane</keyword>
<dbReference type="InterPro" id="IPR005797">
    <property type="entry name" value="Cyt_b/b6_N"/>
</dbReference>
<name>A0ABS6S1N2_9BACT</name>
<dbReference type="PANTHER" id="PTHR19271">
    <property type="entry name" value="CYTOCHROME B"/>
    <property type="match status" value="1"/>
</dbReference>
<proteinExistence type="predicted"/>
<organism evidence="3 4">
    <name type="scientific">Candidatus Magnetobacterium casense</name>
    <dbReference type="NCBI Taxonomy" id="1455061"/>
    <lineage>
        <taxon>Bacteria</taxon>
        <taxon>Pseudomonadati</taxon>
        <taxon>Nitrospirota</taxon>
        <taxon>Thermodesulfovibrionia</taxon>
        <taxon>Thermodesulfovibrionales</taxon>
        <taxon>Candidatus Magnetobacteriaceae</taxon>
        <taxon>Candidatus Magnetobacterium</taxon>
    </lineage>
</organism>
<dbReference type="InterPro" id="IPR048259">
    <property type="entry name" value="Cytochrome_b_N_euk/bac"/>
</dbReference>
<feature type="transmembrane region" description="Helical" evidence="1">
    <location>
        <begin position="32"/>
        <end position="59"/>
    </location>
</feature>
<comment type="caution">
    <text evidence="3">The sequence shown here is derived from an EMBL/GenBank/DDBJ whole genome shotgun (WGS) entry which is preliminary data.</text>
</comment>
<dbReference type="Gene3D" id="1.20.810.10">
    <property type="entry name" value="Cytochrome Bc1 Complex, Chain C"/>
    <property type="match status" value="1"/>
</dbReference>
<keyword evidence="1" id="KW-0812">Transmembrane</keyword>